<accession>A0ABX5Y2C9</accession>
<gene>
    <name evidence="3" type="ORF">TBK1r_74610</name>
</gene>
<keyword evidence="2" id="KW-1133">Transmembrane helix</keyword>
<dbReference type="Proteomes" id="UP000318081">
    <property type="component" value="Chromosome"/>
</dbReference>
<organism evidence="3 4">
    <name type="scientific">Stieleria magnilauensis</name>
    <dbReference type="NCBI Taxonomy" id="2527963"/>
    <lineage>
        <taxon>Bacteria</taxon>
        <taxon>Pseudomonadati</taxon>
        <taxon>Planctomycetota</taxon>
        <taxon>Planctomycetia</taxon>
        <taxon>Pirellulales</taxon>
        <taxon>Pirellulaceae</taxon>
        <taxon>Stieleria</taxon>
    </lineage>
</organism>
<feature type="region of interest" description="Disordered" evidence="1">
    <location>
        <begin position="36"/>
        <end position="71"/>
    </location>
</feature>
<keyword evidence="2" id="KW-0812">Transmembrane</keyword>
<keyword evidence="4" id="KW-1185">Reference proteome</keyword>
<sequence>MTRKRLAIGISLAVHALLLVVLLVWYVPRPQVATGPQATSAGAAGGGASETESDTSSSSQPNANPSADESTRAVPAELDDVAQAPAEVSPQEIEQSIESQIRSADTLSDERKLTELEKNLKRLESVANEQSVQQVSSTIAESLGLDVDQYADKTPPAEGAFDTHTAQLSDVVRTRDESGDWRYETVMVDAEGRQMRVPTDAAGGQQLYDTFELMKRYPMARGVYQSVVMPMLQKMLEEETPPRPGEPADAK</sequence>
<reference evidence="3 4" key="1">
    <citation type="submission" date="2019-02" db="EMBL/GenBank/DDBJ databases">
        <title>Deep-cultivation of Planctomycetes and their phenomic and genomic characterization uncovers novel biology.</title>
        <authorList>
            <person name="Wiegand S."/>
            <person name="Jogler M."/>
            <person name="Boedeker C."/>
            <person name="Pinto D."/>
            <person name="Vollmers J."/>
            <person name="Rivas-Marin E."/>
            <person name="Kohn T."/>
            <person name="Peeters S.H."/>
            <person name="Heuer A."/>
            <person name="Rast P."/>
            <person name="Oberbeckmann S."/>
            <person name="Bunk B."/>
            <person name="Jeske O."/>
            <person name="Meyerdierks A."/>
            <person name="Storesund J.E."/>
            <person name="Kallscheuer N."/>
            <person name="Luecker S."/>
            <person name="Lage O.M."/>
            <person name="Pohl T."/>
            <person name="Merkel B.J."/>
            <person name="Hornburger P."/>
            <person name="Mueller R.-W."/>
            <person name="Bruemmer F."/>
            <person name="Labrenz M."/>
            <person name="Spormann A.M."/>
            <person name="Op den Camp H."/>
            <person name="Overmann J."/>
            <person name="Amann R."/>
            <person name="Jetten M.S.M."/>
            <person name="Mascher T."/>
            <person name="Medema M.H."/>
            <person name="Devos D.P."/>
            <person name="Kaster A.-K."/>
            <person name="Ovreas L."/>
            <person name="Rohde M."/>
            <person name="Galperin M.Y."/>
            <person name="Jogler C."/>
        </authorList>
    </citation>
    <scope>NUCLEOTIDE SEQUENCE [LARGE SCALE GENOMIC DNA]</scope>
    <source>
        <strain evidence="3 4">TBK1r</strain>
    </source>
</reference>
<evidence type="ECO:0000256" key="2">
    <source>
        <dbReference type="SAM" id="Phobius"/>
    </source>
</evidence>
<feature type="compositionally biased region" description="Polar residues" evidence="1">
    <location>
        <begin position="92"/>
        <end position="106"/>
    </location>
</feature>
<feature type="compositionally biased region" description="Low complexity" evidence="1">
    <location>
        <begin position="54"/>
        <end position="67"/>
    </location>
</feature>
<evidence type="ECO:0000256" key="1">
    <source>
        <dbReference type="SAM" id="MobiDB-lite"/>
    </source>
</evidence>
<evidence type="ECO:0000313" key="4">
    <source>
        <dbReference type="Proteomes" id="UP000318081"/>
    </source>
</evidence>
<protein>
    <submittedName>
        <fullName evidence="3">Uncharacterized protein</fullName>
    </submittedName>
</protein>
<feature type="region of interest" description="Disordered" evidence="1">
    <location>
        <begin position="85"/>
        <end position="108"/>
    </location>
</feature>
<name>A0ABX5Y2C9_9BACT</name>
<proteinExistence type="predicted"/>
<keyword evidence="2" id="KW-0472">Membrane</keyword>
<feature type="transmembrane region" description="Helical" evidence="2">
    <location>
        <begin position="7"/>
        <end position="27"/>
    </location>
</feature>
<evidence type="ECO:0000313" key="3">
    <source>
        <dbReference type="EMBL" id="QDV88428.1"/>
    </source>
</evidence>
<dbReference type="EMBL" id="CP036432">
    <property type="protein sequence ID" value="QDV88428.1"/>
    <property type="molecule type" value="Genomic_DNA"/>
</dbReference>
<dbReference type="RefSeq" id="WP_145220725.1">
    <property type="nucleotide sequence ID" value="NZ_CP036432.1"/>
</dbReference>